<keyword evidence="2" id="KW-1185">Reference proteome</keyword>
<evidence type="ECO:0000313" key="1">
    <source>
        <dbReference type="EMBL" id="KJH39984.1"/>
    </source>
</evidence>
<feature type="non-terminal residue" evidence="1">
    <location>
        <position position="64"/>
    </location>
</feature>
<sequence>MNVLMMRLQHPEHVSAVEHHLCNITFYIKNVLRLCSDAVSEVNLLKLKILSKPVNTNTTAVPIG</sequence>
<dbReference type="Proteomes" id="UP000053766">
    <property type="component" value="Unassembled WGS sequence"/>
</dbReference>
<accession>A0A0D8X8L9</accession>
<dbReference type="EMBL" id="KN718858">
    <property type="protein sequence ID" value="KJH39984.1"/>
    <property type="molecule type" value="Genomic_DNA"/>
</dbReference>
<organism evidence="1 2">
    <name type="scientific">Dictyocaulus viviparus</name>
    <name type="common">Bovine lungworm</name>
    <dbReference type="NCBI Taxonomy" id="29172"/>
    <lineage>
        <taxon>Eukaryota</taxon>
        <taxon>Metazoa</taxon>
        <taxon>Ecdysozoa</taxon>
        <taxon>Nematoda</taxon>
        <taxon>Chromadorea</taxon>
        <taxon>Rhabditida</taxon>
        <taxon>Rhabditina</taxon>
        <taxon>Rhabditomorpha</taxon>
        <taxon>Strongyloidea</taxon>
        <taxon>Metastrongylidae</taxon>
        <taxon>Dictyocaulus</taxon>
    </lineage>
</organism>
<dbReference type="AlphaFoldDB" id="A0A0D8X8L9"/>
<gene>
    <name evidence="1" type="ORF">DICVIV_14107</name>
</gene>
<reference evidence="1 2" key="1">
    <citation type="submission" date="2013-11" db="EMBL/GenBank/DDBJ databases">
        <title>Draft genome of the bovine lungworm Dictyocaulus viviparus.</title>
        <authorList>
            <person name="Mitreva M."/>
        </authorList>
    </citation>
    <scope>NUCLEOTIDE SEQUENCE [LARGE SCALE GENOMIC DNA]</scope>
    <source>
        <strain evidence="1 2">HannoverDv2000</strain>
    </source>
</reference>
<proteinExistence type="predicted"/>
<protein>
    <submittedName>
        <fullName evidence="1">Uncharacterized protein</fullName>
    </submittedName>
</protein>
<reference evidence="2" key="2">
    <citation type="journal article" date="2016" name="Sci. Rep.">
        <title>Dictyocaulus viviparus genome, variome and transcriptome elucidate lungworm biology and support future intervention.</title>
        <authorList>
            <person name="McNulty S.N."/>
            <person name="Strube C."/>
            <person name="Rosa B.A."/>
            <person name="Martin J.C."/>
            <person name="Tyagi R."/>
            <person name="Choi Y.J."/>
            <person name="Wang Q."/>
            <person name="Hallsworth Pepin K."/>
            <person name="Zhang X."/>
            <person name="Ozersky P."/>
            <person name="Wilson R.K."/>
            <person name="Sternberg P.W."/>
            <person name="Gasser R.B."/>
            <person name="Mitreva M."/>
        </authorList>
    </citation>
    <scope>NUCLEOTIDE SEQUENCE [LARGE SCALE GENOMIC DNA]</scope>
    <source>
        <strain evidence="2">HannoverDv2000</strain>
    </source>
</reference>
<name>A0A0D8X8L9_DICVI</name>
<evidence type="ECO:0000313" key="2">
    <source>
        <dbReference type="Proteomes" id="UP000053766"/>
    </source>
</evidence>